<sequence length="67" mass="7577">MQKSLKKVLSAVQARPVAHSTIRRSPIPSGIKIQQMFRAMSTQMTPGKLTDFQGEEFDEEAFHLSEE</sequence>
<evidence type="ECO:0000313" key="1">
    <source>
        <dbReference type="EMBL" id="CAG5106413.1"/>
    </source>
</evidence>
<evidence type="ECO:0000313" key="2">
    <source>
        <dbReference type="Proteomes" id="UP001158576"/>
    </source>
</evidence>
<dbReference type="EMBL" id="OU015566">
    <property type="protein sequence ID" value="CAG5106413.1"/>
    <property type="molecule type" value="Genomic_DNA"/>
</dbReference>
<name>A0ABN7SSB0_OIKDI</name>
<dbReference type="Proteomes" id="UP001158576">
    <property type="component" value="Chromosome 1"/>
</dbReference>
<organism evidence="1 2">
    <name type="scientific">Oikopleura dioica</name>
    <name type="common">Tunicate</name>
    <dbReference type="NCBI Taxonomy" id="34765"/>
    <lineage>
        <taxon>Eukaryota</taxon>
        <taxon>Metazoa</taxon>
        <taxon>Chordata</taxon>
        <taxon>Tunicata</taxon>
        <taxon>Appendicularia</taxon>
        <taxon>Copelata</taxon>
        <taxon>Oikopleuridae</taxon>
        <taxon>Oikopleura</taxon>
    </lineage>
</organism>
<gene>
    <name evidence="1" type="ORF">OKIOD_LOCUS11596</name>
</gene>
<reference evidence="1 2" key="1">
    <citation type="submission" date="2021-04" db="EMBL/GenBank/DDBJ databases">
        <authorList>
            <person name="Bliznina A."/>
        </authorList>
    </citation>
    <scope>NUCLEOTIDE SEQUENCE [LARGE SCALE GENOMIC DNA]</scope>
</reference>
<protein>
    <submittedName>
        <fullName evidence="1">Oidioi.mRNA.OKI2018_I69.chr1.g2831.t1.cds</fullName>
    </submittedName>
</protein>
<proteinExistence type="predicted"/>
<keyword evidence="2" id="KW-1185">Reference proteome</keyword>
<accession>A0ABN7SSB0</accession>